<proteinExistence type="predicted"/>
<dbReference type="AlphaFoldDB" id="A0A164SJS8"/>
<dbReference type="OrthoDB" id="2447803at2759"/>
<organism evidence="1 2">
    <name type="scientific">Sistotremastrum niveocremeum HHB9708</name>
    <dbReference type="NCBI Taxonomy" id="1314777"/>
    <lineage>
        <taxon>Eukaryota</taxon>
        <taxon>Fungi</taxon>
        <taxon>Dikarya</taxon>
        <taxon>Basidiomycota</taxon>
        <taxon>Agaricomycotina</taxon>
        <taxon>Agaricomycetes</taxon>
        <taxon>Sistotremastrales</taxon>
        <taxon>Sistotremastraceae</taxon>
        <taxon>Sertulicium</taxon>
        <taxon>Sertulicium niveocremeum</taxon>
    </lineage>
</organism>
<keyword evidence="2" id="KW-1185">Reference proteome</keyword>
<name>A0A164SJS8_9AGAM</name>
<protein>
    <submittedName>
        <fullName evidence="1">Uncharacterized protein</fullName>
    </submittedName>
</protein>
<sequence>MNPSRVWEISELVSEIMSYLKVEDDGRTDFKTMVVCARVSKLVSESFWDRYVQCTAKAIEEFTQSISATHWKRFRHYNHRIRSLSLDPNNFDPLGISQKSMIELLLTLPRGEAFLPSLEEFGWKSVYDMENMGGLYVYQAAASPYISLFLNDRLKDLRLSLPLHDAEIILGYLPTKAPNIERLELYVADLNLPMEQIECCQDAVVQAIRGLPLLRNQAYDQIFAHRSPLLRSQSSDELLYFIATWRP</sequence>
<gene>
    <name evidence="1" type="ORF">SISNIDRAFT_487226</name>
</gene>
<evidence type="ECO:0000313" key="1">
    <source>
        <dbReference type="EMBL" id="KZS91558.1"/>
    </source>
</evidence>
<accession>A0A164SJS8</accession>
<dbReference type="Proteomes" id="UP000076722">
    <property type="component" value="Unassembled WGS sequence"/>
</dbReference>
<reference evidence="1 2" key="1">
    <citation type="journal article" date="2016" name="Mol. Biol. Evol.">
        <title>Comparative Genomics of Early-Diverging Mushroom-Forming Fungi Provides Insights into the Origins of Lignocellulose Decay Capabilities.</title>
        <authorList>
            <person name="Nagy L.G."/>
            <person name="Riley R."/>
            <person name="Tritt A."/>
            <person name="Adam C."/>
            <person name="Daum C."/>
            <person name="Floudas D."/>
            <person name="Sun H."/>
            <person name="Yadav J.S."/>
            <person name="Pangilinan J."/>
            <person name="Larsson K.H."/>
            <person name="Matsuura K."/>
            <person name="Barry K."/>
            <person name="Labutti K."/>
            <person name="Kuo R."/>
            <person name="Ohm R.A."/>
            <person name="Bhattacharya S.S."/>
            <person name="Shirouzu T."/>
            <person name="Yoshinaga Y."/>
            <person name="Martin F.M."/>
            <person name="Grigoriev I.V."/>
            <person name="Hibbett D.S."/>
        </authorList>
    </citation>
    <scope>NUCLEOTIDE SEQUENCE [LARGE SCALE GENOMIC DNA]</scope>
    <source>
        <strain evidence="1 2">HHB9708</strain>
    </source>
</reference>
<dbReference type="EMBL" id="KV419414">
    <property type="protein sequence ID" value="KZS91558.1"/>
    <property type="molecule type" value="Genomic_DNA"/>
</dbReference>
<evidence type="ECO:0000313" key="2">
    <source>
        <dbReference type="Proteomes" id="UP000076722"/>
    </source>
</evidence>